<dbReference type="SUPFAM" id="SSF64307">
    <property type="entry name" value="SirA-like"/>
    <property type="match status" value="1"/>
</dbReference>
<protein>
    <submittedName>
        <fullName evidence="2">Uncharacterized conserved protein</fullName>
    </submittedName>
</protein>
<sequence>MDMSKVITLDVSELEPPHPMHQITAKLYQLTIGEVLLVTHRRKPIPLFDMITGQFEYACHQVSDERYQIVFWRAGDEEAALWAQQLTKENLPR</sequence>
<dbReference type="RefSeq" id="WP_103881919.1">
    <property type="nucleotide sequence ID" value="NZ_FNVG01000024.1"/>
</dbReference>
<dbReference type="AlphaFoldDB" id="A0A1H6BQJ6"/>
<name>A0A1H6BQJ6_9VIBR</name>
<dbReference type="Pfam" id="PF10006">
    <property type="entry name" value="DUF2249"/>
    <property type="match status" value="1"/>
</dbReference>
<reference evidence="3" key="1">
    <citation type="submission" date="2016-10" db="EMBL/GenBank/DDBJ databases">
        <authorList>
            <person name="Varghese N."/>
            <person name="Submissions S."/>
        </authorList>
    </citation>
    <scope>NUCLEOTIDE SEQUENCE [LARGE SCALE GENOMIC DNA]</scope>
    <source>
        <strain evidence="3">CGMCC 1.7062</strain>
    </source>
</reference>
<organism evidence="2 3">
    <name type="scientific">Vibrio hangzhouensis</name>
    <dbReference type="NCBI Taxonomy" id="462991"/>
    <lineage>
        <taxon>Bacteria</taxon>
        <taxon>Pseudomonadati</taxon>
        <taxon>Pseudomonadota</taxon>
        <taxon>Gammaproteobacteria</taxon>
        <taxon>Vibrionales</taxon>
        <taxon>Vibrionaceae</taxon>
        <taxon>Vibrio</taxon>
    </lineage>
</organism>
<evidence type="ECO:0000313" key="2">
    <source>
        <dbReference type="EMBL" id="SEG62725.1"/>
    </source>
</evidence>
<keyword evidence="3" id="KW-1185">Reference proteome</keyword>
<gene>
    <name evidence="2" type="ORF">SAMN04488244_12446</name>
</gene>
<proteinExistence type="predicted"/>
<dbReference type="Proteomes" id="UP000236721">
    <property type="component" value="Unassembled WGS sequence"/>
</dbReference>
<dbReference type="InterPro" id="IPR018720">
    <property type="entry name" value="DUF2249"/>
</dbReference>
<dbReference type="InterPro" id="IPR036868">
    <property type="entry name" value="TusA-like_sf"/>
</dbReference>
<dbReference type="EMBL" id="FNVG01000024">
    <property type="protein sequence ID" value="SEG62725.1"/>
    <property type="molecule type" value="Genomic_DNA"/>
</dbReference>
<dbReference type="OrthoDB" id="5958858at2"/>
<accession>A0A1H6BQJ6</accession>
<evidence type="ECO:0000259" key="1">
    <source>
        <dbReference type="Pfam" id="PF10006"/>
    </source>
</evidence>
<feature type="domain" description="DUF2249" evidence="1">
    <location>
        <begin position="8"/>
        <end position="73"/>
    </location>
</feature>
<evidence type="ECO:0000313" key="3">
    <source>
        <dbReference type="Proteomes" id="UP000236721"/>
    </source>
</evidence>